<protein>
    <submittedName>
        <fullName evidence="10">ADAMTS-like protein 2</fullName>
    </submittedName>
</protein>
<dbReference type="PROSITE" id="PS50900">
    <property type="entry name" value="PLAC"/>
    <property type="match status" value="1"/>
</dbReference>
<dbReference type="Gene3D" id="2.60.120.830">
    <property type="match status" value="1"/>
</dbReference>
<dbReference type="SMART" id="SM00209">
    <property type="entry name" value="TSP1"/>
    <property type="match status" value="7"/>
</dbReference>
<dbReference type="InterPro" id="IPR013273">
    <property type="entry name" value="ADAMTS/ADAMTS-like"/>
</dbReference>
<evidence type="ECO:0000256" key="1">
    <source>
        <dbReference type="ARBA" id="ARBA00004613"/>
    </source>
</evidence>
<dbReference type="FunFam" id="2.60.120.830:FF:000001">
    <property type="entry name" value="A disintegrin and metalloproteinase with thrombospondin motifs 1"/>
    <property type="match status" value="1"/>
</dbReference>
<dbReference type="OMA" id="GFQYRTV"/>
<keyword evidence="3" id="KW-0732">Signal</keyword>
<proteinExistence type="predicted"/>
<dbReference type="KEGG" id="bfo:118421162"/>
<dbReference type="Gene3D" id="2.20.100.10">
    <property type="entry name" value="Thrombospondin type-1 (TSP1) repeat"/>
    <property type="match status" value="5"/>
</dbReference>
<dbReference type="PANTHER" id="PTHR13723">
    <property type="entry name" value="ADAMTS A DISINTEGRIN AND METALLOPROTEASE WITH THROMBOSPONDIN MOTIFS PROTEASE"/>
    <property type="match status" value="1"/>
</dbReference>
<dbReference type="Pfam" id="PF19236">
    <property type="entry name" value="ADAMTS_CR_3"/>
    <property type="match status" value="1"/>
</dbReference>
<reference evidence="10" key="2">
    <citation type="submission" date="2025-08" db="UniProtKB">
        <authorList>
            <consortium name="RefSeq"/>
        </authorList>
    </citation>
    <scope>IDENTIFICATION</scope>
    <source>
        <strain evidence="10">S238N-H82</strain>
        <tissue evidence="10">Testes</tissue>
    </source>
</reference>
<dbReference type="Pfam" id="PF19030">
    <property type="entry name" value="TSP1_ADAMTS"/>
    <property type="match status" value="5"/>
</dbReference>
<gene>
    <name evidence="10" type="primary">LOC118421162</name>
</gene>
<dbReference type="GO" id="GO:0004222">
    <property type="term" value="F:metalloendopeptidase activity"/>
    <property type="evidence" value="ECO:0000318"/>
    <property type="project" value="GO_Central"/>
</dbReference>
<comment type="subcellular location">
    <subcellularLocation>
        <location evidence="1">Secreted</location>
    </subcellularLocation>
</comment>
<dbReference type="Pfam" id="PF08686">
    <property type="entry name" value="PLAC"/>
    <property type="match status" value="1"/>
</dbReference>
<feature type="disulfide bond" evidence="6">
    <location>
        <begin position="50"/>
        <end position="93"/>
    </location>
</feature>
<dbReference type="Pfam" id="PF05986">
    <property type="entry name" value="ADAMTS_spacer1"/>
    <property type="match status" value="1"/>
</dbReference>
<sequence>MNLVGGLHSLHRRDGSELPMDETTDYTSRAQELKVVEDSSYSEWSIWTACSRTCGTGVSFQQRKCLTVKRLIPIDEVHVSSVCYGGRRRYRTCNRQLCPLGSRDFRLLQCAANKGSTGQDWTPVYTPKPNRGHRRRGRGWGRTTSVSPCELRCKSPDNQVQDFGHVQDGTPCYQDSTDICIAGRCQPIGCDGVLYSRKEYDRCGVCDGEGDTCEVIRGTFQETISASGYTSIAQLPVGSRKVNIIHQRTNATYLALRNGSDDFYLNGDFVIHPSPRSLLVAGTELHYTREEGEGAVETITSDGPTTEALHVLLLSAAPNVSSVTSFEYTIPRKPVLRQITVLRPSEEVRQPVRVLSEEEEFLGGPSRGFPVYYKPRSETSAPRRVIHRARASAEAVDEDQASEDPRPVIPATVSVPLTRQPASTATRQASTSIPRQSITTPDPKKYRWKLNGRVTPCSTTCTPELGVVTRFAICVDNDMREIPEAYCDARMKPTPSFDYCVGKPCKARWITSDWTDCTKTCGSGTQKRTVRCWKVISRGLDTTVYDELCNSTAKPPATRECHSEPCPPEWWTSTFSQDVDNADHNKADSNTSETEPEPESGLVLNPVSEQPFPDYEPVPLPEPEAETEEDGLDVTDLDACRRATCGWQWEMSPWSPCSAQCGPGTMTREARCYTESDPCDPIRKPLTERVCNNGPCMETTWAEGSWQQCTGRCGTGVSTREVTCQSRDGETREDRACNATARPLDVINCGDQTHCGPRWLPQAWQPCSATCGVGQQRRKVICGGVVNRQFREFRGEICNLDYKPPETQVCNDVDCPPTWFASPWGPCSTTCGAGVRGREVVCYHGDHTSTSCDPETMPVIKMSCMNTPCPRRDDEVDENCMDNSAANCELVLRVNLCGHWYYKRACCHSCSKVPTTPNPTGTVMPTNSSRTQRRRKVRMRSRLSFHGDDFRRP</sequence>
<accession>A0A9J7MZ61</accession>
<evidence type="ECO:0000256" key="5">
    <source>
        <dbReference type="ARBA" id="ARBA00023157"/>
    </source>
</evidence>
<dbReference type="InterPro" id="IPR045371">
    <property type="entry name" value="ADAMTS_CR_3"/>
</dbReference>
<evidence type="ECO:0000256" key="4">
    <source>
        <dbReference type="ARBA" id="ARBA00022737"/>
    </source>
</evidence>
<dbReference type="Proteomes" id="UP000001554">
    <property type="component" value="Chromosome 8"/>
</dbReference>
<dbReference type="AlphaFoldDB" id="A0A9J7MZ61"/>
<organism evidence="9 10">
    <name type="scientific">Branchiostoma floridae</name>
    <name type="common">Florida lancelet</name>
    <name type="synonym">Amphioxus</name>
    <dbReference type="NCBI Taxonomy" id="7739"/>
    <lineage>
        <taxon>Eukaryota</taxon>
        <taxon>Metazoa</taxon>
        <taxon>Chordata</taxon>
        <taxon>Cephalochordata</taxon>
        <taxon>Leptocardii</taxon>
        <taxon>Amphioxiformes</taxon>
        <taxon>Branchiostomatidae</taxon>
        <taxon>Branchiostoma</taxon>
    </lineage>
</organism>
<feature type="region of interest" description="Disordered" evidence="7">
    <location>
        <begin position="121"/>
        <end position="143"/>
    </location>
</feature>
<reference evidence="9" key="1">
    <citation type="journal article" date="2020" name="Nat. Ecol. Evol.">
        <title>Deeply conserved synteny resolves early events in vertebrate evolution.</title>
        <authorList>
            <person name="Simakov O."/>
            <person name="Marletaz F."/>
            <person name="Yue J.X."/>
            <person name="O'Connell B."/>
            <person name="Jenkins J."/>
            <person name="Brandt A."/>
            <person name="Calef R."/>
            <person name="Tung C.H."/>
            <person name="Huang T.K."/>
            <person name="Schmutz J."/>
            <person name="Satoh N."/>
            <person name="Yu J.K."/>
            <person name="Putnam N.H."/>
            <person name="Green R.E."/>
            <person name="Rokhsar D.S."/>
        </authorList>
    </citation>
    <scope>NUCLEOTIDE SEQUENCE [LARGE SCALE GENOMIC DNA]</scope>
    <source>
        <strain evidence="9">S238N-H82</strain>
    </source>
</reference>
<feature type="compositionally biased region" description="Basic residues" evidence="7">
    <location>
        <begin position="130"/>
        <end position="139"/>
    </location>
</feature>
<dbReference type="InterPro" id="IPR036383">
    <property type="entry name" value="TSP1_rpt_sf"/>
</dbReference>
<feature type="disulfide bond" evidence="6">
    <location>
        <begin position="65"/>
        <end position="83"/>
    </location>
</feature>
<dbReference type="SUPFAM" id="SSF82895">
    <property type="entry name" value="TSP-1 type 1 repeat"/>
    <property type="match status" value="6"/>
</dbReference>
<evidence type="ECO:0000313" key="10">
    <source>
        <dbReference type="RefSeq" id="XP_035684215.1"/>
    </source>
</evidence>
<feature type="compositionally biased region" description="Polar residues" evidence="7">
    <location>
        <begin position="419"/>
        <end position="440"/>
    </location>
</feature>
<feature type="region of interest" description="Disordered" evidence="7">
    <location>
        <begin position="579"/>
        <end position="632"/>
    </location>
</feature>
<dbReference type="RefSeq" id="XP_035684215.1">
    <property type="nucleotide sequence ID" value="XM_035828322.1"/>
</dbReference>
<dbReference type="GO" id="GO:0030198">
    <property type="term" value="P:extracellular matrix organization"/>
    <property type="evidence" value="ECO:0000318"/>
    <property type="project" value="GO_Central"/>
</dbReference>
<dbReference type="InterPro" id="IPR000884">
    <property type="entry name" value="TSP1_rpt"/>
</dbReference>
<keyword evidence="9" id="KW-1185">Reference proteome</keyword>
<feature type="domain" description="PLAC" evidence="8">
    <location>
        <begin position="876"/>
        <end position="914"/>
    </location>
</feature>
<keyword evidence="5 6" id="KW-1015">Disulfide bond</keyword>
<name>A0A9J7MZ61_BRAFL</name>
<feature type="region of interest" description="Disordered" evidence="7">
    <location>
        <begin position="419"/>
        <end position="444"/>
    </location>
</feature>
<evidence type="ECO:0000256" key="2">
    <source>
        <dbReference type="ARBA" id="ARBA00022525"/>
    </source>
</evidence>
<evidence type="ECO:0000259" key="8">
    <source>
        <dbReference type="PROSITE" id="PS50900"/>
    </source>
</evidence>
<feature type="compositionally biased region" description="Basic residues" evidence="7">
    <location>
        <begin position="931"/>
        <end position="943"/>
    </location>
</feature>
<dbReference type="GO" id="GO:0006508">
    <property type="term" value="P:proteolysis"/>
    <property type="evidence" value="ECO:0000318"/>
    <property type="project" value="GO_Central"/>
</dbReference>
<evidence type="ECO:0000256" key="3">
    <source>
        <dbReference type="ARBA" id="ARBA00022729"/>
    </source>
</evidence>
<dbReference type="OrthoDB" id="5781878at2759"/>
<dbReference type="GeneID" id="118421162"/>
<dbReference type="GO" id="GO:0031012">
    <property type="term" value="C:extracellular matrix"/>
    <property type="evidence" value="ECO:0000318"/>
    <property type="project" value="GO_Central"/>
</dbReference>
<feature type="compositionally biased region" description="Acidic residues" evidence="7">
    <location>
        <begin position="623"/>
        <end position="632"/>
    </location>
</feature>
<dbReference type="PRINTS" id="PR01857">
    <property type="entry name" value="ADAMTSFAMILY"/>
</dbReference>
<keyword evidence="2" id="KW-0964">Secreted</keyword>
<dbReference type="InterPro" id="IPR050439">
    <property type="entry name" value="ADAMTS_ADAMTS-like"/>
</dbReference>
<keyword evidence="4" id="KW-0677">Repeat</keyword>
<dbReference type="PANTHER" id="PTHR13723:SF314">
    <property type="entry name" value="ADAMTS-LIKE PROTEIN 2"/>
    <property type="match status" value="1"/>
</dbReference>
<feature type="disulfide bond" evidence="6">
    <location>
        <begin position="54"/>
        <end position="98"/>
    </location>
</feature>
<evidence type="ECO:0000313" key="9">
    <source>
        <dbReference type="Proteomes" id="UP000001554"/>
    </source>
</evidence>
<dbReference type="InterPro" id="IPR010909">
    <property type="entry name" value="PLAC"/>
</dbReference>
<dbReference type="InterPro" id="IPR010294">
    <property type="entry name" value="ADAMTS_spacer1"/>
</dbReference>
<evidence type="ECO:0000256" key="7">
    <source>
        <dbReference type="SAM" id="MobiDB-lite"/>
    </source>
</evidence>
<dbReference type="FunFam" id="2.20.100.10:FF:000005">
    <property type="entry name" value="ADAM metallopeptidase with thrombospondin type 1 motif 9"/>
    <property type="match status" value="1"/>
</dbReference>
<dbReference type="Pfam" id="PF00090">
    <property type="entry name" value="TSP_1"/>
    <property type="match status" value="1"/>
</dbReference>
<evidence type="ECO:0000256" key="6">
    <source>
        <dbReference type="PIRSR" id="PIRSR613273-3"/>
    </source>
</evidence>
<feature type="region of interest" description="Disordered" evidence="7">
    <location>
        <begin position="921"/>
        <end position="953"/>
    </location>
</feature>
<dbReference type="PROSITE" id="PS50092">
    <property type="entry name" value="TSP1"/>
    <property type="match status" value="6"/>
</dbReference>
<dbReference type="GO" id="GO:0005576">
    <property type="term" value="C:extracellular region"/>
    <property type="evidence" value="ECO:0007669"/>
    <property type="project" value="UniProtKB-SubCell"/>
</dbReference>